<dbReference type="HOGENOM" id="CLU_1598943_0_0_2"/>
<accession>E8R949</accession>
<dbReference type="Proteomes" id="UP000001068">
    <property type="component" value="Chromosome"/>
</dbReference>
<reference evidence="2" key="1">
    <citation type="submission" date="2010-11" db="EMBL/GenBank/DDBJ databases">
        <title>The complete genome of Desulfurococcus mucosus DSM 2162.</title>
        <authorList>
            <consortium name="US DOE Joint Genome Institute (JGI-PGF)"/>
            <person name="Lucas S."/>
            <person name="Copeland A."/>
            <person name="Lapidus A."/>
            <person name="Bruce D."/>
            <person name="Goodwin L."/>
            <person name="Pitluck S."/>
            <person name="Kyrpides N."/>
            <person name="Mavromatis K."/>
            <person name="Pagani I."/>
            <person name="Ivanova N."/>
            <person name="Ovchinnikova G."/>
            <person name="Chertkov O."/>
            <person name="Held B."/>
            <person name="Brettin T."/>
            <person name="Detter J.C."/>
            <person name="Tapia R."/>
            <person name="Han C."/>
            <person name="Land M."/>
            <person name="Hauser L."/>
            <person name="Markowitz V."/>
            <person name="Cheng J.-F."/>
            <person name="Hugenholtz P."/>
            <person name="Woyke T."/>
            <person name="Wu D."/>
            <person name="Wirth R."/>
            <person name="Bilek Y."/>
            <person name="Hader T."/>
            <person name="Klenk H.-P."/>
            <person name="Eisen J.A."/>
        </authorList>
    </citation>
    <scope>NUCLEOTIDE SEQUENCE [LARGE SCALE GENOMIC DNA]</scope>
    <source>
        <strain evidence="2">ATCC 35584 / DSM 2162 / JCM 9187 / O7/1</strain>
    </source>
</reference>
<organism evidence="1 2">
    <name type="scientific">Desulfurococcus mucosus (strain ATCC 35584 / DSM 2162 / JCM 9187 / O7/1)</name>
    <dbReference type="NCBI Taxonomy" id="765177"/>
    <lineage>
        <taxon>Archaea</taxon>
        <taxon>Thermoproteota</taxon>
        <taxon>Thermoprotei</taxon>
        <taxon>Desulfurococcales</taxon>
        <taxon>Desulfurococcaceae</taxon>
        <taxon>Desulfurococcus</taxon>
    </lineage>
</organism>
<evidence type="ECO:0000313" key="2">
    <source>
        <dbReference type="Proteomes" id="UP000001068"/>
    </source>
</evidence>
<protein>
    <submittedName>
        <fullName evidence="1">Uncharacterized protein</fullName>
    </submittedName>
</protein>
<proteinExistence type="predicted"/>
<keyword evidence="2" id="KW-1185">Reference proteome</keyword>
<dbReference type="EMBL" id="CP002363">
    <property type="protein sequence ID" value="ADV65025.1"/>
    <property type="molecule type" value="Genomic_DNA"/>
</dbReference>
<gene>
    <name evidence="1" type="ordered locus">Desmu_0719</name>
</gene>
<sequence length="166" mass="17811">MIIGGWTTEGQAQGVPRRVPLEAAAGHQESLPRGNFNPAFNSLATLNAMWIEASVNVPVVWSEEAGHSHLAPLRAPSPATLGRGFRLLGVSPRPVTGTLKYNRGPIVALCYRIVHGGMRLCNCTRVGARVKEASRVTGLYLALKTGLFSLGECSRLFACSQDRDVS</sequence>
<reference evidence="1 2" key="2">
    <citation type="journal article" date="2011" name="Stand. Genomic Sci.">
        <title>Complete genome sequence of Desulfurococcus mucosus type strain (O7/1).</title>
        <authorList>
            <person name="Wirth R."/>
            <person name="Chertkov O."/>
            <person name="Held B."/>
            <person name="Lapidus A."/>
            <person name="Nolan M."/>
            <person name="Lucas S."/>
            <person name="Hammon N."/>
            <person name="Deshpande S."/>
            <person name="Cheng J.F."/>
            <person name="Tapia R."/>
            <person name="Han C."/>
            <person name="Goodwin L."/>
            <person name="Pitluck S."/>
            <person name="Liolios K."/>
            <person name="Ioanna P."/>
            <person name="Ivanova N."/>
            <person name="Mavromatis K."/>
            <person name="Mikhailova N."/>
            <person name="Pati A."/>
            <person name="Chen A."/>
            <person name="Palaniappan K."/>
            <person name="Land M."/>
            <person name="Hauser L."/>
            <person name="Chang Y.J."/>
            <person name="Jeffries C.D."/>
            <person name="Bilek Y."/>
            <person name="Hader T."/>
            <person name="Rohde M."/>
            <person name="Spring S."/>
            <person name="Sikorski J."/>
            <person name="Goker M."/>
            <person name="Woyke T."/>
            <person name="Bristow J."/>
            <person name="Eisen J.A."/>
            <person name="Markowitz V."/>
            <person name="Hugenholtz P."/>
            <person name="Kyrpides N.C."/>
            <person name="Klenk H.P."/>
        </authorList>
    </citation>
    <scope>NUCLEOTIDE SEQUENCE [LARGE SCALE GENOMIC DNA]</scope>
    <source>
        <strain evidence="2">ATCC 35584 / DSM 2162 / JCM 9187 / O7/1</strain>
    </source>
</reference>
<dbReference type="KEGG" id="dmu:Desmu_0719"/>
<evidence type="ECO:0000313" key="1">
    <source>
        <dbReference type="EMBL" id="ADV65025.1"/>
    </source>
</evidence>
<name>E8R949_DESM0</name>
<dbReference type="AlphaFoldDB" id="E8R949"/>